<dbReference type="AlphaFoldDB" id="A0A3F3QHC2"/>
<evidence type="ECO:0000313" key="2">
    <source>
        <dbReference type="Proteomes" id="UP000253729"/>
    </source>
</evidence>
<keyword evidence="2" id="KW-1185">Reference proteome</keyword>
<proteinExistence type="predicted"/>
<dbReference type="EMBL" id="KZ852033">
    <property type="protein sequence ID" value="RDH38571.1"/>
    <property type="molecule type" value="Genomic_DNA"/>
</dbReference>
<accession>A0A3F3QHC2</accession>
<name>A0A3F3QHC2_9EURO</name>
<evidence type="ECO:0000313" key="1">
    <source>
        <dbReference type="EMBL" id="RDH38571.1"/>
    </source>
</evidence>
<dbReference type="RefSeq" id="XP_026631593.1">
    <property type="nucleotide sequence ID" value="XM_026764424.1"/>
</dbReference>
<gene>
    <name evidence="1" type="ORF">BDQ94DRAFT_134179</name>
</gene>
<protein>
    <submittedName>
        <fullName evidence="1">Uncharacterized protein</fullName>
    </submittedName>
</protein>
<organism evidence="1 2">
    <name type="scientific">Aspergillus welwitschiae</name>
    <dbReference type="NCBI Taxonomy" id="1341132"/>
    <lineage>
        <taxon>Eukaryota</taxon>
        <taxon>Fungi</taxon>
        <taxon>Dikarya</taxon>
        <taxon>Ascomycota</taxon>
        <taxon>Pezizomycotina</taxon>
        <taxon>Eurotiomycetes</taxon>
        <taxon>Eurotiomycetidae</taxon>
        <taxon>Eurotiales</taxon>
        <taxon>Aspergillaceae</taxon>
        <taxon>Aspergillus</taxon>
        <taxon>Aspergillus subgen. Circumdati</taxon>
    </lineage>
</organism>
<reference evidence="1 2" key="1">
    <citation type="submission" date="2018-07" db="EMBL/GenBank/DDBJ databases">
        <title>The genomes of Aspergillus section Nigri reveals drivers in fungal speciation.</title>
        <authorList>
            <consortium name="DOE Joint Genome Institute"/>
            <person name="Vesth T.C."/>
            <person name="Nybo J."/>
            <person name="Theobald S."/>
            <person name="Brandl J."/>
            <person name="Frisvad J.C."/>
            <person name="Nielsen K.F."/>
            <person name="Lyhne E.K."/>
            <person name="Kogle M.E."/>
            <person name="Kuo A."/>
            <person name="Riley R."/>
            <person name="Clum A."/>
            <person name="Nolan M."/>
            <person name="Lipzen A."/>
            <person name="Salamov A."/>
            <person name="Henrissat B."/>
            <person name="Wiebenga A."/>
            <person name="De vries R.P."/>
            <person name="Grigoriev I.V."/>
            <person name="Mortensen U.H."/>
            <person name="Andersen M.R."/>
            <person name="Baker S.E."/>
        </authorList>
    </citation>
    <scope>NUCLEOTIDE SEQUENCE [LARGE SCALE GENOMIC DNA]</scope>
    <source>
        <strain evidence="1 2">CBS 139.54b</strain>
    </source>
</reference>
<dbReference type="Proteomes" id="UP000253729">
    <property type="component" value="Unassembled WGS sequence"/>
</dbReference>
<sequence>MLHCYLPKESPTLRESMMGKIKEKRKRKRKKRGVLPACSQHCFRACAYLTITYISSSLTAHNSS</sequence>
<dbReference type="GeneID" id="38132780"/>